<feature type="domain" description="HTH araC/xylS-type" evidence="4">
    <location>
        <begin position="205"/>
        <end position="302"/>
    </location>
</feature>
<dbReference type="SMART" id="SM00342">
    <property type="entry name" value="HTH_ARAC"/>
    <property type="match status" value="1"/>
</dbReference>
<keyword evidence="3" id="KW-0804">Transcription</keyword>
<keyword evidence="6" id="KW-1185">Reference proteome</keyword>
<reference evidence="5 6" key="1">
    <citation type="submission" date="2021-03" db="EMBL/GenBank/DDBJ databases">
        <title>Sequencing the genomes of 1000 actinobacteria strains.</title>
        <authorList>
            <person name="Klenk H.-P."/>
        </authorList>
    </citation>
    <scope>NUCLEOTIDE SEQUENCE [LARGE SCALE GENOMIC DNA]</scope>
    <source>
        <strain evidence="5 6">DSM 45516</strain>
    </source>
</reference>
<proteinExistence type="predicted"/>
<accession>A0ABS4QBM6</accession>
<dbReference type="InterPro" id="IPR018060">
    <property type="entry name" value="HTH_AraC"/>
</dbReference>
<dbReference type="RefSeq" id="WP_209885816.1">
    <property type="nucleotide sequence ID" value="NZ_JAGGMR010000001.1"/>
</dbReference>
<gene>
    <name evidence="5" type="ORF">BJ987_001400</name>
</gene>
<evidence type="ECO:0000259" key="4">
    <source>
        <dbReference type="PROSITE" id="PS01124"/>
    </source>
</evidence>
<evidence type="ECO:0000256" key="1">
    <source>
        <dbReference type="ARBA" id="ARBA00023015"/>
    </source>
</evidence>
<organism evidence="5 6">
    <name type="scientific">Nocardia goodfellowii</name>
    <dbReference type="NCBI Taxonomy" id="882446"/>
    <lineage>
        <taxon>Bacteria</taxon>
        <taxon>Bacillati</taxon>
        <taxon>Actinomycetota</taxon>
        <taxon>Actinomycetes</taxon>
        <taxon>Mycobacteriales</taxon>
        <taxon>Nocardiaceae</taxon>
        <taxon>Nocardia</taxon>
    </lineage>
</organism>
<keyword evidence="1" id="KW-0805">Transcription regulation</keyword>
<protein>
    <submittedName>
        <fullName evidence="5">AraC-like DNA-binding protein</fullName>
    </submittedName>
</protein>
<dbReference type="Proteomes" id="UP001519325">
    <property type="component" value="Unassembled WGS sequence"/>
</dbReference>
<evidence type="ECO:0000313" key="5">
    <source>
        <dbReference type="EMBL" id="MBP2188499.1"/>
    </source>
</evidence>
<dbReference type="InterPro" id="IPR050204">
    <property type="entry name" value="AraC_XylS_family_regulators"/>
</dbReference>
<dbReference type="InterPro" id="IPR046532">
    <property type="entry name" value="DUF6597"/>
</dbReference>
<evidence type="ECO:0000256" key="3">
    <source>
        <dbReference type="ARBA" id="ARBA00023163"/>
    </source>
</evidence>
<dbReference type="Pfam" id="PF12833">
    <property type="entry name" value="HTH_18"/>
    <property type="match status" value="1"/>
</dbReference>
<evidence type="ECO:0000256" key="2">
    <source>
        <dbReference type="ARBA" id="ARBA00023125"/>
    </source>
</evidence>
<comment type="caution">
    <text evidence="5">The sequence shown here is derived from an EMBL/GenBank/DDBJ whole genome shotgun (WGS) entry which is preliminary data.</text>
</comment>
<name>A0ABS4QBM6_9NOCA</name>
<evidence type="ECO:0000313" key="6">
    <source>
        <dbReference type="Proteomes" id="UP001519325"/>
    </source>
</evidence>
<dbReference type="PANTHER" id="PTHR46796:SF15">
    <property type="entry name" value="BLL1074 PROTEIN"/>
    <property type="match status" value="1"/>
</dbReference>
<keyword evidence="2" id="KW-0238">DNA-binding</keyword>
<dbReference type="PROSITE" id="PS01124">
    <property type="entry name" value="HTH_ARAC_FAMILY_2"/>
    <property type="match status" value="1"/>
</dbReference>
<sequence>MDAARVLELRGIYQVRAKDVVHSPAALFEGLDVIRCFGFDVTEPETVRRRKIPGGTVKIVFALDGVFGGRAIEPTALVIGMHDRGGRTEHSGRMHSVQVQLGPLAARRLLGVPMGELRNTTADLGALIGRPAGELTDRLAHAVDWTQRFALVAGFVRDRAAAAAPADPAITHAVAALRRIAAAPADPAITHAEAALRRTAAAPADPAITHAVAALRRQRGTAVTALADEIGWSHRYFRRRFTEQVGLPPKDYSSLLRFSHALTVLGSDPSAVAADLGYYDQSHLIRDFHRFAGTTPGRLFAPADTSP</sequence>
<dbReference type="EMBL" id="JAGGMR010000001">
    <property type="protein sequence ID" value="MBP2188499.1"/>
    <property type="molecule type" value="Genomic_DNA"/>
</dbReference>
<dbReference type="Gene3D" id="1.10.10.60">
    <property type="entry name" value="Homeodomain-like"/>
    <property type="match status" value="1"/>
</dbReference>
<dbReference type="Pfam" id="PF20240">
    <property type="entry name" value="DUF6597"/>
    <property type="match status" value="1"/>
</dbReference>
<dbReference type="PANTHER" id="PTHR46796">
    <property type="entry name" value="HTH-TYPE TRANSCRIPTIONAL ACTIVATOR RHAS-RELATED"/>
    <property type="match status" value="1"/>
</dbReference>